<sequence>MTCLAHRESVKSFSGISRPESWGRWSNANLAPEVHIDYIDALPAKFDLVITARAYGPNAHRAIPVRVGDQQQLLSLSEEISTHTLHFDNPGASHRLVIAPPEPQLSNTGNITGQDPRKTGHRHG</sequence>
<dbReference type="GO" id="GO:0016740">
    <property type="term" value="F:transferase activity"/>
    <property type="evidence" value="ECO:0007669"/>
    <property type="project" value="UniProtKB-KW"/>
</dbReference>
<feature type="domain" description="DUF7024" evidence="2">
    <location>
        <begin position="8"/>
        <end position="120"/>
    </location>
</feature>
<feature type="compositionally biased region" description="Polar residues" evidence="1">
    <location>
        <begin position="104"/>
        <end position="113"/>
    </location>
</feature>
<evidence type="ECO:0000313" key="4">
    <source>
        <dbReference type="Proteomes" id="UP000254640"/>
    </source>
</evidence>
<keyword evidence="3" id="KW-0808">Transferase</keyword>
<dbReference type="Proteomes" id="UP000254640">
    <property type="component" value="Unassembled WGS sequence"/>
</dbReference>
<dbReference type="EMBL" id="UGSO01000001">
    <property type="protein sequence ID" value="SUB18575.1"/>
    <property type="molecule type" value="Genomic_DNA"/>
</dbReference>
<gene>
    <name evidence="3" type="ORF">NCTC9381_04538</name>
</gene>
<accession>A0A379AKY6</accession>
<keyword evidence="4" id="KW-1185">Reference proteome</keyword>
<proteinExistence type="predicted"/>
<reference evidence="3 4" key="1">
    <citation type="submission" date="2018-06" db="EMBL/GenBank/DDBJ databases">
        <authorList>
            <consortium name="Pathogen Informatics"/>
            <person name="Doyle S."/>
        </authorList>
    </citation>
    <scope>NUCLEOTIDE SEQUENCE [LARGE SCALE GENOMIC DNA]</scope>
    <source>
        <strain evidence="3 4">NCTC9381</strain>
    </source>
</reference>
<name>A0A379AKY6_ENTAG</name>
<dbReference type="Pfam" id="PF22895">
    <property type="entry name" value="DUF7024"/>
    <property type="match status" value="1"/>
</dbReference>
<organism evidence="3 4">
    <name type="scientific">Enterobacter agglomerans</name>
    <name type="common">Erwinia herbicola</name>
    <name type="synonym">Pantoea agglomerans</name>
    <dbReference type="NCBI Taxonomy" id="549"/>
    <lineage>
        <taxon>Bacteria</taxon>
        <taxon>Pseudomonadati</taxon>
        <taxon>Pseudomonadota</taxon>
        <taxon>Gammaproteobacteria</taxon>
        <taxon>Enterobacterales</taxon>
        <taxon>Erwiniaceae</taxon>
        <taxon>Pantoea</taxon>
        <taxon>Pantoea agglomerans group</taxon>
    </lineage>
</organism>
<evidence type="ECO:0000313" key="3">
    <source>
        <dbReference type="EMBL" id="SUB18575.1"/>
    </source>
</evidence>
<protein>
    <submittedName>
        <fullName evidence="3">Phosphoglycerol transferase I</fullName>
    </submittedName>
</protein>
<evidence type="ECO:0000256" key="1">
    <source>
        <dbReference type="SAM" id="MobiDB-lite"/>
    </source>
</evidence>
<dbReference type="InterPro" id="IPR054288">
    <property type="entry name" value="DUF7024"/>
</dbReference>
<feature type="region of interest" description="Disordered" evidence="1">
    <location>
        <begin position="100"/>
        <end position="124"/>
    </location>
</feature>
<evidence type="ECO:0000259" key="2">
    <source>
        <dbReference type="Pfam" id="PF22895"/>
    </source>
</evidence>
<dbReference type="AlphaFoldDB" id="A0A379AKY6"/>